<dbReference type="Proteomes" id="UP000494249">
    <property type="component" value="Unassembled WGS sequence"/>
</dbReference>
<protein>
    <recommendedName>
        <fullName evidence="3">HicB-like antitoxin of toxin-antitoxin system domain-containing protein</fullName>
    </recommendedName>
</protein>
<name>A0A6J4ZTE6_9BURK</name>
<accession>A0A6J4ZTE6</accession>
<dbReference type="AlphaFoldDB" id="A0A6J4ZTE6"/>
<evidence type="ECO:0000313" key="2">
    <source>
        <dbReference type="Proteomes" id="UP000494249"/>
    </source>
</evidence>
<evidence type="ECO:0000313" key="1">
    <source>
        <dbReference type="EMBL" id="CAB3642794.1"/>
    </source>
</evidence>
<sequence>MKESVVYADFEIISETREEGCAVGACVWVDTVVRHAVSGETIYACVEPFPGLGQSEDIDRAALGQALEHARDSLKRRLRRS</sequence>
<reference evidence="1 2" key="1">
    <citation type="submission" date="2020-04" db="EMBL/GenBank/DDBJ databases">
        <authorList>
            <person name="De Canck E."/>
        </authorList>
    </citation>
    <scope>NUCLEOTIDE SEQUENCE [LARGE SCALE GENOMIC DNA]</scope>
    <source>
        <strain evidence="1 2">LMG 22037</strain>
    </source>
</reference>
<evidence type="ECO:0008006" key="3">
    <source>
        <dbReference type="Google" id="ProtNLM"/>
    </source>
</evidence>
<gene>
    <name evidence="1" type="ORF">LMG22037_00446</name>
</gene>
<proteinExistence type="predicted"/>
<dbReference type="EMBL" id="CADIKB010000001">
    <property type="protein sequence ID" value="CAB3642794.1"/>
    <property type="molecule type" value="Genomic_DNA"/>
</dbReference>
<organism evidence="1 2">
    <name type="scientific">Paraburkholderia phenoliruptrix</name>
    <dbReference type="NCBI Taxonomy" id="252970"/>
    <lineage>
        <taxon>Bacteria</taxon>
        <taxon>Pseudomonadati</taxon>
        <taxon>Pseudomonadota</taxon>
        <taxon>Betaproteobacteria</taxon>
        <taxon>Burkholderiales</taxon>
        <taxon>Burkholderiaceae</taxon>
        <taxon>Paraburkholderia</taxon>
    </lineage>
</organism>